<feature type="transmembrane region" description="Helical" evidence="5">
    <location>
        <begin position="402"/>
        <end position="422"/>
    </location>
</feature>
<name>X0ZQL3_9ZZZZ</name>
<dbReference type="InterPro" id="IPR036259">
    <property type="entry name" value="MFS_trans_sf"/>
</dbReference>
<evidence type="ECO:0000256" key="1">
    <source>
        <dbReference type="ARBA" id="ARBA00004127"/>
    </source>
</evidence>
<dbReference type="Pfam" id="PF07690">
    <property type="entry name" value="MFS_1"/>
    <property type="match status" value="1"/>
</dbReference>
<reference evidence="7" key="1">
    <citation type="journal article" date="2014" name="Front. Microbiol.">
        <title>High frequency of phylogenetically diverse reductive dehalogenase-homologous genes in deep subseafloor sedimentary metagenomes.</title>
        <authorList>
            <person name="Kawai M."/>
            <person name="Futagami T."/>
            <person name="Toyoda A."/>
            <person name="Takaki Y."/>
            <person name="Nishi S."/>
            <person name="Hori S."/>
            <person name="Arai W."/>
            <person name="Tsubouchi T."/>
            <person name="Morono Y."/>
            <person name="Uchiyama I."/>
            <person name="Ito T."/>
            <person name="Fujiyama A."/>
            <person name="Inagaki F."/>
            <person name="Takami H."/>
        </authorList>
    </citation>
    <scope>NUCLEOTIDE SEQUENCE</scope>
    <source>
        <strain evidence="7">Expedition CK06-06</strain>
    </source>
</reference>
<dbReference type="SUPFAM" id="SSF103473">
    <property type="entry name" value="MFS general substrate transporter"/>
    <property type="match status" value="1"/>
</dbReference>
<dbReference type="InterPro" id="IPR020846">
    <property type="entry name" value="MFS_dom"/>
</dbReference>
<dbReference type="EMBL" id="BART01000387">
    <property type="protein sequence ID" value="GAG71649.1"/>
    <property type="molecule type" value="Genomic_DNA"/>
</dbReference>
<keyword evidence="4 5" id="KW-0472">Membrane</keyword>
<dbReference type="GO" id="GO:0012505">
    <property type="term" value="C:endomembrane system"/>
    <property type="evidence" value="ECO:0007669"/>
    <property type="project" value="UniProtKB-SubCell"/>
</dbReference>
<dbReference type="InterPro" id="IPR000849">
    <property type="entry name" value="Sugar_P_transporter"/>
</dbReference>
<evidence type="ECO:0000256" key="5">
    <source>
        <dbReference type="SAM" id="Phobius"/>
    </source>
</evidence>
<evidence type="ECO:0000259" key="6">
    <source>
        <dbReference type="PROSITE" id="PS50850"/>
    </source>
</evidence>
<keyword evidence="2 5" id="KW-0812">Transmembrane</keyword>
<feature type="transmembrane region" description="Helical" evidence="5">
    <location>
        <begin position="309"/>
        <end position="326"/>
    </location>
</feature>
<feature type="transmembrane region" description="Helical" evidence="5">
    <location>
        <begin position="145"/>
        <end position="163"/>
    </location>
</feature>
<feature type="domain" description="Major facilitator superfamily (MFS) profile" evidence="6">
    <location>
        <begin position="20"/>
        <end position="424"/>
    </location>
</feature>
<dbReference type="GO" id="GO:0035435">
    <property type="term" value="P:phosphate ion transmembrane transport"/>
    <property type="evidence" value="ECO:0007669"/>
    <property type="project" value="TreeGrafter"/>
</dbReference>
<sequence length="427" mass="48143">MKEKANTSVSKTIANWQKKMFWLMWITYASFYLCRVNISIAMPKIMEEYNLTKTEMGIILSSLFVLYAIGQFINGQLGDKLNSRKIITLGLLSSAILNIIFGFNTGILIVMVIIWGLNGYFQSMGWAPTVKAMANWFPVRIRGRISGLLGTCYIIGGAFSWFLAGTIIKYFNWRYVFWFPSIFCILIAIHWFIRARNAPEEVGLPTLEEQEKGFENRNIRKDNHIGFSNTLKITLLNPYIWFAGFALFGLNIVRYGFMSWAPTFMFEEQGATISLAAYKAIAFPLAGGLGAVFAGWMSDKVFKSRRAPIAFIMLILLAIFCYFFKACPSDNWVLSLVILLFIGFFTFGPHILLVAALPADLGTRKAASSVTGFIDAMGYLGAGLTGVGTGYLVEKFDWNAGFYFWICGAIFAAIMTLFLWNYKSIKR</sequence>
<dbReference type="Gene3D" id="1.20.1250.20">
    <property type="entry name" value="MFS general substrate transporter like domains"/>
    <property type="match status" value="2"/>
</dbReference>
<dbReference type="PIRSF" id="PIRSF002808">
    <property type="entry name" value="Hexose_phosphate_transp"/>
    <property type="match status" value="1"/>
</dbReference>
<dbReference type="AlphaFoldDB" id="X0ZQL3"/>
<feature type="transmembrane region" description="Helical" evidence="5">
    <location>
        <begin position="175"/>
        <end position="193"/>
    </location>
</feature>
<accession>X0ZQL3</accession>
<protein>
    <recommendedName>
        <fullName evidence="6">Major facilitator superfamily (MFS) profile domain-containing protein</fullName>
    </recommendedName>
</protein>
<feature type="transmembrane region" description="Helical" evidence="5">
    <location>
        <begin position="277"/>
        <end position="297"/>
    </location>
</feature>
<evidence type="ECO:0000256" key="3">
    <source>
        <dbReference type="ARBA" id="ARBA00022989"/>
    </source>
</evidence>
<dbReference type="InterPro" id="IPR011701">
    <property type="entry name" value="MFS"/>
</dbReference>
<evidence type="ECO:0000256" key="4">
    <source>
        <dbReference type="ARBA" id="ARBA00023136"/>
    </source>
</evidence>
<feature type="transmembrane region" description="Helical" evidence="5">
    <location>
        <begin position="332"/>
        <end position="357"/>
    </location>
</feature>
<evidence type="ECO:0000313" key="7">
    <source>
        <dbReference type="EMBL" id="GAG71649.1"/>
    </source>
</evidence>
<dbReference type="PROSITE" id="PS50850">
    <property type="entry name" value="MFS"/>
    <property type="match status" value="1"/>
</dbReference>
<dbReference type="PANTHER" id="PTHR43826">
    <property type="entry name" value="GLUCOSE-6-PHOSPHATE EXCHANGER SLC37A4"/>
    <property type="match status" value="1"/>
</dbReference>
<organism evidence="7">
    <name type="scientific">marine sediment metagenome</name>
    <dbReference type="NCBI Taxonomy" id="412755"/>
    <lineage>
        <taxon>unclassified sequences</taxon>
        <taxon>metagenomes</taxon>
        <taxon>ecological metagenomes</taxon>
    </lineage>
</organism>
<feature type="transmembrane region" description="Helical" evidence="5">
    <location>
        <begin position="54"/>
        <end position="74"/>
    </location>
</feature>
<comment type="subcellular location">
    <subcellularLocation>
        <location evidence="1">Endomembrane system</location>
        <topology evidence="1">Multi-pass membrane protein</topology>
    </subcellularLocation>
</comment>
<dbReference type="InterPro" id="IPR051337">
    <property type="entry name" value="OPA_Antiporter"/>
</dbReference>
<dbReference type="PANTHER" id="PTHR43826:SF3">
    <property type="entry name" value="GLUCOSE-6-PHOSPHATE EXCHANGER SLC37A4"/>
    <property type="match status" value="1"/>
</dbReference>
<evidence type="ECO:0000256" key="2">
    <source>
        <dbReference type="ARBA" id="ARBA00022692"/>
    </source>
</evidence>
<comment type="caution">
    <text evidence="7">The sequence shown here is derived from an EMBL/GenBank/DDBJ whole genome shotgun (WGS) entry which is preliminary data.</text>
</comment>
<keyword evidence="3 5" id="KW-1133">Transmembrane helix</keyword>
<proteinExistence type="predicted"/>
<dbReference type="GO" id="GO:0005886">
    <property type="term" value="C:plasma membrane"/>
    <property type="evidence" value="ECO:0007669"/>
    <property type="project" value="TreeGrafter"/>
</dbReference>
<dbReference type="GO" id="GO:0061513">
    <property type="term" value="F:glucose 6-phosphate:phosphate antiporter activity"/>
    <property type="evidence" value="ECO:0007669"/>
    <property type="project" value="TreeGrafter"/>
</dbReference>
<gene>
    <name evidence="7" type="ORF">S01H4_01920</name>
</gene>
<feature type="transmembrane region" description="Helical" evidence="5">
    <location>
        <begin position="239"/>
        <end position="257"/>
    </location>
</feature>
<feature type="transmembrane region" description="Helical" evidence="5">
    <location>
        <begin position="21"/>
        <end position="42"/>
    </location>
</feature>
<feature type="transmembrane region" description="Helical" evidence="5">
    <location>
        <begin position="86"/>
        <end position="114"/>
    </location>
</feature>